<evidence type="ECO:0000256" key="1">
    <source>
        <dbReference type="SAM" id="Phobius"/>
    </source>
</evidence>
<reference evidence="2 3" key="1">
    <citation type="submission" date="2017-04" db="EMBL/GenBank/DDBJ databases">
        <authorList>
            <person name="Afonso C.L."/>
            <person name="Miller P.J."/>
            <person name="Scott M.A."/>
            <person name="Spackman E."/>
            <person name="Goraichik I."/>
            <person name="Dimitrov K.M."/>
            <person name="Suarez D.L."/>
            <person name="Swayne D.E."/>
        </authorList>
    </citation>
    <scope>NUCLEOTIDE SEQUENCE [LARGE SCALE GENOMIC DNA]</scope>
    <source>
        <strain evidence="2 3">A2P</strain>
    </source>
</reference>
<dbReference type="RefSeq" id="WP_085091405.1">
    <property type="nucleotide sequence ID" value="NZ_FXAK01000009.1"/>
</dbReference>
<dbReference type="EMBL" id="FXAK01000009">
    <property type="protein sequence ID" value="SMF88987.1"/>
    <property type="molecule type" value="Genomic_DNA"/>
</dbReference>
<proteinExistence type="predicted"/>
<keyword evidence="1" id="KW-0812">Transmembrane</keyword>
<sequence length="102" mass="11068">MPDVLSFPAIFGLCYIAFAALALTVERHWRDLVDSRRPPPRRTVLRLRCAAALSLTAALSAAVHRDGAGFGILLWVLALTAGALAVSATVTWRCRPARGRTR</sequence>
<keyword evidence="1" id="KW-0472">Membrane</keyword>
<dbReference type="OrthoDB" id="7306737at2"/>
<feature type="transmembrane region" description="Helical" evidence="1">
    <location>
        <begin position="45"/>
        <end position="64"/>
    </location>
</feature>
<dbReference type="Proteomes" id="UP000192936">
    <property type="component" value="Unassembled WGS sequence"/>
</dbReference>
<name>A0A1X7HNJ9_9PROT</name>
<dbReference type="AlphaFoldDB" id="A0A1X7HNJ9"/>
<organism evidence="2 3">
    <name type="scientific">Azospirillum oryzae</name>
    <dbReference type="NCBI Taxonomy" id="286727"/>
    <lineage>
        <taxon>Bacteria</taxon>
        <taxon>Pseudomonadati</taxon>
        <taxon>Pseudomonadota</taxon>
        <taxon>Alphaproteobacteria</taxon>
        <taxon>Rhodospirillales</taxon>
        <taxon>Azospirillaceae</taxon>
        <taxon>Azospirillum</taxon>
    </lineage>
</organism>
<feature type="transmembrane region" description="Helical" evidence="1">
    <location>
        <begin position="6"/>
        <end position="25"/>
    </location>
</feature>
<dbReference type="InterPro" id="IPR021762">
    <property type="entry name" value="DUF3325"/>
</dbReference>
<evidence type="ECO:0000313" key="2">
    <source>
        <dbReference type="EMBL" id="SMF88987.1"/>
    </source>
</evidence>
<keyword evidence="1" id="KW-1133">Transmembrane helix</keyword>
<evidence type="ECO:0008006" key="4">
    <source>
        <dbReference type="Google" id="ProtNLM"/>
    </source>
</evidence>
<gene>
    <name evidence="2" type="ORF">SAMN02982917_6572</name>
</gene>
<dbReference type="STRING" id="286727.SAMN02982917_6572"/>
<evidence type="ECO:0000313" key="3">
    <source>
        <dbReference type="Proteomes" id="UP000192936"/>
    </source>
</evidence>
<accession>A0A1X7HNJ9</accession>
<protein>
    <recommendedName>
        <fullName evidence="4">DUF3325 domain-containing protein</fullName>
    </recommendedName>
</protein>
<feature type="transmembrane region" description="Helical" evidence="1">
    <location>
        <begin position="70"/>
        <end position="92"/>
    </location>
</feature>
<dbReference type="Pfam" id="PF11804">
    <property type="entry name" value="DUF3325"/>
    <property type="match status" value="1"/>
</dbReference>